<feature type="region of interest" description="Disordered" evidence="3">
    <location>
        <begin position="396"/>
        <end position="430"/>
    </location>
</feature>
<dbReference type="InterPro" id="IPR001452">
    <property type="entry name" value="SH3_domain"/>
</dbReference>
<evidence type="ECO:0000259" key="4">
    <source>
        <dbReference type="PROSITE" id="PS50002"/>
    </source>
</evidence>
<dbReference type="PANTHER" id="PTHR22647">
    <property type="entry name" value="SH3 DOMAIN AND TETRATRICOPEPTIDE REPEATS CONTAINING PROTEIN"/>
    <property type="match status" value="1"/>
</dbReference>
<evidence type="ECO:0000256" key="3">
    <source>
        <dbReference type="SAM" id="MobiDB-lite"/>
    </source>
</evidence>
<feature type="compositionally biased region" description="Polar residues" evidence="3">
    <location>
        <begin position="407"/>
        <end position="416"/>
    </location>
</feature>
<dbReference type="Gene3D" id="1.25.40.10">
    <property type="entry name" value="Tetratricopeptide repeat domain"/>
    <property type="match status" value="2"/>
</dbReference>
<keyword evidence="1 2" id="KW-0728">SH3 domain</keyword>
<dbReference type="SMART" id="SM00326">
    <property type="entry name" value="SH3"/>
    <property type="match status" value="2"/>
</dbReference>
<dbReference type="Proteomes" id="UP000823561">
    <property type="component" value="Chromosome 14"/>
</dbReference>
<dbReference type="SUPFAM" id="SSF50044">
    <property type="entry name" value="SH3-domain"/>
    <property type="match status" value="1"/>
</dbReference>
<dbReference type="AlphaFoldDB" id="A0AAV6G826"/>
<dbReference type="GO" id="GO:0033157">
    <property type="term" value="P:regulation of intracellular protein transport"/>
    <property type="evidence" value="ECO:0007669"/>
    <property type="project" value="TreeGrafter"/>
</dbReference>
<dbReference type="EMBL" id="JADWDJ010000014">
    <property type="protein sequence ID" value="KAG5270257.1"/>
    <property type="molecule type" value="Genomic_DNA"/>
</dbReference>
<dbReference type="InterPro" id="IPR019734">
    <property type="entry name" value="TPR_rpt"/>
</dbReference>
<name>A0AAV6G826_9TELE</name>
<protein>
    <recommendedName>
        <fullName evidence="4">SH3 domain-containing protein</fullName>
    </recommendedName>
</protein>
<evidence type="ECO:0000313" key="5">
    <source>
        <dbReference type="EMBL" id="KAG5270257.1"/>
    </source>
</evidence>
<dbReference type="PANTHER" id="PTHR22647:SF2">
    <property type="entry name" value="SH3 DOMAIN AND TETRATRICOPEPTIDE REPEAT-CONTAINING PROTEIN 2"/>
    <property type="match status" value="1"/>
</dbReference>
<dbReference type="PROSITE" id="PS50002">
    <property type="entry name" value="SH3"/>
    <property type="match status" value="1"/>
</dbReference>
<evidence type="ECO:0000313" key="6">
    <source>
        <dbReference type="Proteomes" id="UP000823561"/>
    </source>
</evidence>
<keyword evidence="6" id="KW-1185">Reference proteome</keyword>
<dbReference type="SMART" id="SM00028">
    <property type="entry name" value="TPR"/>
    <property type="match status" value="3"/>
</dbReference>
<dbReference type="InterPro" id="IPR042772">
    <property type="entry name" value="SH3TC1/SH3TC2"/>
</dbReference>
<evidence type="ECO:0000256" key="2">
    <source>
        <dbReference type="PROSITE-ProRule" id="PRU00192"/>
    </source>
</evidence>
<evidence type="ECO:0000256" key="1">
    <source>
        <dbReference type="ARBA" id="ARBA00022443"/>
    </source>
</evidence>
<dbReference type="InterPro" id="IPR011990">
    <property type="entry name" value="TPR-like_helical_dom_sf"/>
</dbReference>
<dbReference type="Pfam" id="PF13424">
    <property type="entry name" value="TPR_12"/>
    <property type="match status" value="1"/>
</dbReference>
<comment type="caution">
    <text evidence="5">The sequence shown here is derived from an EMBL/GenBank/DDBJ whole genome shotgun (WGS) entry which is preliminary data.</text>
</comment>
<dbReference type="Pfam" id="PF13181">
    <property type="entry name" value="TPR_8"/>
    <property type="match status" value="1"/>
</dbReference>
<dbReference type="SUPFAM" id="SSF48452">
    <property type="entry name" value="TPR-like"/>
    <property type="match status" value="2"/>
</dbReference>
<feature type="domain" description="SH3" evidence="4">
    <location>
        <begin position="277"/>
        <end position="340"/>
    </location>
</feature>
<gene>
    <name evidence="5" type="ORF">AALO_G00190580</name>
</gene>
<reference evidence="5" key="1">
    <citation type="submission" date="2020-10" db="EMBL/GenBank/DDBJ databases">
        <title>Chromosome-scale genome assembly of the Allis shad, Alosa alosa.</title>
        <authorList>
            <person name="Margot Z."/>
            <person name="Christophe K."/>
            <person name="Cabau C."/>
            <person name="Louis A."/>
            <person name="Berthelot C."/>
            <person name="Parey E."/>
            <person name="Roest Crollius H."/>
            <person name="Montfort J."/>
            <person name="Robinson-Rechavi M."/>
            <person name="Bucao C."/>
            <person name="Bouchez O."/>
            <person name="Gislard M."/>
            <person name="Lluch J."/>
            <person name="Milhes M."/>
            <person name="Lampietro C."/>
            <person name="Lopez Roques C."/>
            <person name="Donnadieu C."/>
            <person name="Braasch I."/>
            <person name="Desvignes T."/>
            <person name="Postlethwait J."/>
            <person name="Bobe J."/>
            <person name="Guiguen Y."/>
        </authorList>
    </citation>
    <scope>NUCLEOTIDE SEQUENCE</scope>
    <source>
        <strain evidence="5">M-15738</strain>
        <tissue evidence="5">Blood</tissue>
    </source>
</reference>
<dbReference type="GO" id="GO:1901184">
    <property type="term" value="P:regulation of ERBB signaling pathway"/>
    <property type="evidence" value="ECO:0007669"/>
    <property type="project" value="TreeGrafter"/>
</dbReference>
<sequence>MTKRNIVTGDICPADYDLLRGVSDLDTGNDIMTTGQEGEGGEKWSRRSTVSLAKGERFSPDVVLVFSGKHRSSGESDDELQEALRTRLRVMESSSQDISSLFKDLSARLLSVHAERDCFILTFKTVEEIWKFSTYLSLGYVARCLENFLCDPSFWLDPALLSDVEICVSLQEEHLATLYLGLLLQEGVFFAKAAHAVEAVEGDDERLVCVCDALLLVRDVGQEDLWEATLLSSGDRGLVPSASVQPLPYPFYQWFLRKYPCSASGLSTDTPLGQHPIATGMCVAAVDYEPADADELLLHEGEELAVEGFLLQGLDLFVGRSLTSGLMGFVHKKHVKPGDLKPTSPELQFMTVEEREDLYQLEPSLTHSHTHLLKQLCASDISTVYRMDKLDESDFTYIKSTPKPDPQANSMQQTVDTPPPRHSWTWPRPSLAASQRSLGRSVGSVSGAGECMSFCMDETFREAEPLEDDAPLWEELSEWEEESCEDLLSLLDTPTQLEEAEARRRRRQGPTAAAQYQPHLALAALSLDSTPSRGLGHALMRLHLHLRSSERLHASGEGQLQEQRQLCISLAWVYLHHGALPEAVLSAEKAVEAGSCLGEEEEFEARALHGWLLVLVGSAERAKAELTPLLMSLQGSDSPSPQGVVHTLLALSLRRLGNASQAGAHLVMALRLAQDSGHTPNQAVALSNLGCLALGTGAVGVAEGFLRRSLRLFQQLGGGADQEHVQSLLWMGRSYSSSGQGHKARLANETALLIAIHAKNIHSQMVVAKVLSRHYANQMLYGQSIIYYEHCVALARQLRDKRLEGEFLEILGSLYLSINTHRSSLRSLDCTKQSLRICIDLGKRREEAESWLHAGRIYYLLQEDELTDMYLQAAVRTALRVEDPIFDASIYEEAGDIFYKGHRNQLKALPYYRDGGLPFARSTGDLLCEFRLLSKVTELLMTHKHHQEALQYALLAVQSSTATGIRLHERVAYQRLACVYEALGQCELAENYFLKCVSLGPDLTHSSDARYYCKVYTHLANITLHKLKDAFDAMGYYQLALAGAMEADDVSCVYVLLMKLAELHSSHLPNAHLSQLYTHTASSLRVRLEGLTHTPHTAQEDTLTQHTAQDS</sequence>
<organism evidence="5 6">
    <name type="scientific">Alosa alosa</name>
    <name type="common">allis shad</name>
    <dbReference type="NCBI Taxonomy" id="278164"/>
    <lineage>
        <taxon>Eukaryota</taxon>
        <taxon>Metazoa</taxon>
        <taxon>Chordata</taxon>
        <taxon>Craniata</taxon>
        <taxon>Vertebrata</taxon>
        <taxon>Euteleostomi</taxon>
        <taxon>Actinopterygii</taxon>
        <taxon>Neopterygii</taxon>
        <taxon>Teleostei</taxon>
        <taxon>Clupei</taxon>
        <taxon>Clupeiformes</taxon>
        <taxon>Clupeoidei</taxon>
        <taxon>Clupeidae</taxon>
        <taxon>Alosa</taxon>
    </lineage>
</organism>
<dbReference type="InterPro" id="IPR036028">
    <property type="entry name" value="SH3-like_dom_sf"/>
</dbReference>
<proteinExistence type="predicted"/>
<accession>A0AAV6G826</accession>